<name>A0A0L6CPZ7_9RHOB</name>
<dbReference type="AlphaFoldDB" id="A0A0L6CPZ7"/>
<accession>A0A0L6CPZ7</accession>
<proteinExistence type="predicted"/>
<evidence type="ECO:0000313" key="2">
    <source>
        <dbReference type="Proteomes" id="UP000037046"/>
    </source>
</evidence>
<gene>
    <name evidence="1" type="ORF">ROTO_36240</name>
</gene>
<dbReference type="PATRIC" id="fig|74031.6.peg.3720"/>
<organism evidence="1 2">
    <name type="scientific">Roseovarius tolerans</name>
    <dbReference type="NCBI Taxonomy" id="74031"/>
    <lineage>
        <taxon>Bacteria</taxon>
        <taxon>Pseudomonadati</taxon>
        <taxon>Pseudomonadota</taxon>
        <taxon>Alphaproteobacteria</taxon>
        <taxon>Rhodobacterales</taxon>
        <taxon>Roseobacteraceae</taxon>
        <taxon>Roseovarius</taxon>
    </lineage>
</organism>
<dbReference type="SUPFAM" id="SSF53335">
    <property type="entry name" value="S-adenosyl-L-methionine-dependent methyltransferases"/>
    <property type="match status" value="1"/>
</dbReference>
<dbReference type="EMBL" id="LGVV01000096">
    <property type="protein sequence ID" value="KNX39844.1"/>
    <property type="molecule type" value="Genomic_DNA"/>
</dbReference>
<dbReference type="Gene3D" id="3.40.50.150">
    <property type="entry name" value="Vaccinia Virus protein VP39"/>
    <property type="match status" value="1"/>
</dbReference>
<dbReference type="InterPro" id="IPR029063">
    <property type="entry name" value="SAM-dependent_MTases_sf"/>
</dbReference>
<keyword evidence="2" id="KW-1185">Reference proteome</keyword>
<sequence length="209" mass="23857">MLRRLRDFSYTLLPVQYRFSRIYKYNRWGSDESRSGDGSTFRSTENLRNLLTEIISDSNVESIVDIACGDFNWMSDVMKDVDIKYLGLDIVPSVIEDNIKSYGSERIDFKVANVIREIPPKADLAVFRDCMLHLSFADGLSALKNIKSSGSPFVLMSTWPSTSKNEDILSGHWRPVDLREPPFSLPEPIRIIKENESGKHAGLWKTSDM</sequence>
<protein>
    <recommendedName>
        <fullName evidence="3">Methyltransferase domain-containing protein</fullName>
    </recommendedName>
</protein>
<evidence type="ECO:0000313" key="1">
    <source>
        <dbReference type="EMBL" id="KNX39844.1"/>
    </source>
</evidence>
<dbReference type="Proteomes" id="UP000037046">
    <property type="component" value="Unassembled WGS sequence"/>
</dbReference>
<comment type="caution">
    <text evidence="1">The sequence shown here is derived from an EMBL/GenBank/DDBJ whole genome shotgun (WGS) entry which is preliminary data.</text>
</comment>
<dbReference type="CDD" id="cd02440">
    <property type="entry name" value="AdoMet_MTases"/>
    <property type="match status" value="1"/>
</dbReference>
<evidence type="ECO:0008006" key="3">
    <source>
        <dbReference type="Google" id="ProtNLM"/>
    </source>
</evidence>
<reference evidence="2" key="1">
    <citation type="submission" date="2015-07" db="EMBL/GenBank/DDBJ databases">
        <title>Draft Genome Sequence of Roseovarius tolerans EL-164, a producer of N-Acylated Alanine Methyl Esters (NAMEs).</title>
        <authorList>
            <person name="Voget S."/>
            <person name="Bruns H."/>
            <person name="Wagner-Doebler I."/>
            <person name="Schulz S."/>
            <person name="Daniel R."/>
        </authorList>
    </citation>
    <scope>NUCLEOTIDE SEQUENCE [LARGE SCALE GENOMIC DNA]</scope>
    <source>
        <strain evidence="2">EL-164</strain>
    </source>
</reference>